<protein>
    <submittedName>
        <fullName evidence="2">Membrane protein</fullName>
    </submittedName>
</protein>
<evidence type="ECO:0000313" key="3">
    <source>
        <dbReference type="Proteomes" id="UP000683399"/>
    </source>
</evidence>
<feature type="transmembrane region" description="Helical" evidence="1">
    <location>
        <begin position="6"/>
        <end position="25"/>
    </location>
</feature>
<evidence type="ECO:0000313" key="2">
    <source>
        <dbReference type="EMBL" id="QWT30092.1"/>
    </source>
</evidence>
<evidence type="ECO:0000256" key="1">
    <source>
        <dbReference type="SAM" id="Phobius"/>
    </source>
</evidence>
<reference evidence="2 3" key="1">
    <citation type="submission" date="2021-03" db="EMBL/GenBank/DDBJ databases">
        <authorList>
            <person name="Alqahtani R."/>
            <person name="Behailu E."/>
            <person name="Cappabianca D.W."/>
            <person name="Csanadi-Schwartz K.M."/>
            <person name="Dalal A.S."/>
            <person name="Fahim M.S."/>
            <person name="Franklin J.M."/>
            <person name="Gluckman M.H."/>
            <person name="Levine C.J."/>
            <person name="Martin N."/>
            <person name="Milza N."/>
            <person name="Najmabadi R."/>
            <person name="Newman A.M."/>
            <person name="Pajunar M."/>
            <person name="Qalawee I."/>
            <person name="Rizvi A."/>
            <person name="Samuel A."/>
            <person name="Smith A."/>
            <person name="Swann F.E."/>
            <person name="Sweeney P."/>
            <person name="Torres N.R."/>
            <person name="Ventrone L."/>
            <person name="Ventura L."/>
            <person name="Wroe M."/>
            <person name="Acquaye N.A."/>
            <person name="Agnes T.J."/>
            <person name="Ahmed A."/>
            <person name="Ahmed S."/>
            <person name="Amodu B.A."/>
            <person name="Arefeayne N.F."/>
            <person name="Asamoah-Frimpong E.A."/>
            <person name="Attaran A."/>
            <person name="Barragan J.M."/>
            <person name="Baumgarten L.N."/>
            <person name="Berhane B."/>
            <person name="Beyene A."/>
            <person name="Bhattarai B."/>
            <person name="Biondokin D.V."/>
            <person name="Boone B.K."/>
            <person name="Burney S.Z."/>
            <person name="Cayanan J.T."/>
            <person name="Cesta G."/>
            <person name="Chang J."/>
            <person name="Chavez J."/>
            <person name="Chorbajian C."/>
            <person name="Christian S."/>
            <person name="Corns J.R."/>
            <person name="Corns N.R."/>
            <person name="Cowan J.T."/>
            <person name="Coyne C."/>
            <person name="Dadzie B."/>
            <person name="Datu D.V."/>
            <person name="Deng B.C."/>
            <person name="Der L."/>
            <person name="Dickerson K."/>
            <person name="Dozier E."/>
            <person name="Egbunine A.O."/>
            <person name="Farooq M."/>
            <person name="Fonge A.E."/>
            <person name="Ghomsi-Nono M.P."/>
            <person name="Giampietro H."/>
            <person name="Gunnison R.P."/>
            <person name="Han S.H."/>
            <person name="Hennigan A.J."/>
            <person name="Hong A.N."/>
            <person name="Ijomor E.C."/>
            <person name="Jalali A."/>
            <person name="Jamil T.Z."/>
            <person name="Jenkins C.R."/>
            <person name="Joseph M.A."/>
            <person name="Jowanowitch O.J."/>
            <person name="Kang D."/>
            <person name="Khan A."/>
            <person name="Khan Z.K."/>
            <person name="Kiewe T."/>
            <person name="Kjerulf A.B."/>
            <person name="Kolosey V."/>
            <person name="Kurup M."/>
            <person name="Lee V.H."/>
            <person name="Llontop-Maldonado V."/>
            <person name="Long P."/>
            <person name="Lu N."/>
            <person name="Majekodunmi A."/>
            <person name="Malik H.W."/>
            <person name="Marcellino S.C."/>
            <person name="Martinez L.A."/>
            <person name="Meher F.N."/>
            <person name="Michelin M.A."/>
            <person name="Mitchell K.G."/>
            <person name="Mullens W.J."/>
            <person name="Nwakama C."/>
            <person name="Nwosu F.T."/>
            <person name="Oboh E.C."/>
            <person name="Odujinrin O."/>
            <person name="Ogunsan O."/>
            <person name="O'Neill K."/>
            <person name="Oxlaj J.A."/>
            <person name="Patel A.K."/>
            <person name="Patel B.R."/>
            <person name="Pham Q."/>
            <person name="Porter J."/>
            <person name="Portes J."/>
            <person name="Prokopenko A."/>
            <person name="Quraishi M."/>
            <person name="Qureshi M."/>
            <person name="Rivera A."/>
            <person name="Rubalsky V."/>
            <person name="Saikali Y."/>
            <person name="Saqaf K."/>
            <person name="Saroya S.R."/>
            <person name="Seas A."/>
            <person name="Shadrick R.E."/>
            <person name="Sharda N."/>
            <person name="Sigindere M.T."/>
            <person name="Simbi V.G."/>
            <person name="Thuzar C."/>
            <person name="Tran K."/>
            <person name="Tran V.D."/>
            <person name="Trang W."/>
            <person name="Vaishnav N."/>
            <person name="Vuong K."/>
            <person name="Walker C."/>
            <person name="Wallace S.A."/>
            <person name="Warfield J.C."/>
            <person name="Wikina T."/>
            <person name="Wobbeking F.T."/>
            <person name="Worrent L.D."/>
            <person name="Yan T."/>
            <person name="Zehra A."/>
            <person name="Avazpour P."/>
            <person name="Kim F.M."/>
            <person name="Mason K."/>
            <person name="Nguyen D.A."/>
            <person name="Pettit S.M."/>
            <person name="Zhou O.J."/>
            <person name="Brissett D.L."/>
            <person name="Gualtieri C."/>
            <person name="Hufford T.M."/>
            <person name="Ko J.M."/>
            <person name="Novak J.K."/>
            <person name="Smith Z.M."/>
            <person name="Mayer-Bacon C."/>
            <person name="Erill I."/>
            <person name="Caruso S.M."/>
            <person name="Garlena R.A."/>
            <person name="Russell D.A."/>
            <person name="Pope W.H."/>
            <person name="Jacobs-Sera D."/>
            <person name="Hatfull G.F."/>
        </authorList>
    </citation>
    <scope>NUCLEOTIDE SEQUENCE [LARGE SCALE GENOMIC DNA]</scope>
</reference>
<sequence>MNYPLILGIISFFFAVICTIIAAVADGFDMMAVFFYSGAVYGIFIGMLNSNNKVNDNG</sequence>
<organism evidence="2 3">
    <name type="scientific">Streptomyces phage TunaTartare</name>
    <dbReference type="NCBI Taxonomy" id="2848887"/>
    <lineage>
        <taxon>Viruses</taxon>
        <taxon>Duplodnaviria</taxon>
        <taxon>Heunggongvirae</taxon>
        <taxon>Uroviricota</taxon>
        <taxon>Caudoviricetes</taxon>
        <taxon>Stanwilliamsviridae</taxon>
        <taxon>Loccivirinae</taxon>
        <taxon>Faustvirus</taxon>
        <taxon>Faustvirus tunatartare</taxon>
    </lineage>
</organism>
<dbReference type="KEGG" id="vg:77927797"/>
<gene>
    <name evidence="2" type="primary">230</name>
    <name evidence="2" type="ORF">SEA_TUNATARTARE_230</name>
</gene>
<dbReference type="RefSeq" id="YP_010652049.1">
    <property type="nucleotide sequence ID" value="NC_070784.1"/>
</dbReference>
<proteinExistence type="predicted"/>
<keyword evidence="1" id="KW-0812">Transmembrane</keyword>
<keyword evidence="1" id="KW-0472">Membrane</keyword>
<feature type="transmembrane region" description="Helical" evidence="1">
    <location>
        <begin position="32"/>
        <end position="50"/>
    </location>
</feature>
<keyword evidence="3" id="KW-1185">Reference proteome</keyword>
<dbReference type="GeneID" id="77927797"/>
<dbReference type="EMBL" id="MW822145">
    <property type="protein sequence ID" value="QWT30092.1"/>
    <property type="molecule type" value="Genomic_DNA"/>
</dbReference>
<name>A0A8F2IWI6_9CAUD</name>
<accession>A0A8F2IWI6</accession>
<dbReference type="Proteomes" id="UP000683399">
    <property type="component" value="Segment"/>
</dbReference>
<keyword evidence="1" id="KW-1133">Transmembrane helix</keyword>